<dbReference type="AlphaFoldDB" id="A0A7D9KBI0"/>
<evidence type="ECO:0000313" key="2">
    <source>
        <dbReference type="Proteomes" id="UP001152795"/>
    </source>
</evidence>
<sequence>MTIANVLKEMEMQYDIAYYRNSEAIPKEQCLPTCSTFPVVVTKTTKVIQAENLFSARNEIVVKEKDSGIVYRRQKPVKLYEQLLDIFKADKLLHVIDACSGVGSCGVACQQKGLKCVISEKSPLK</sequence>
<dbReference type="Gene3D" id="3.40.50.150">
    <property type="entry name" value="Vaccinia Virus protein VP39"/>
    <property type="match status" value="1"/>
</dbReference>
<comment type="caution">
    <text evidence="1">The sequence shown here is derived from an EMBL/GenBank/DDBJ whole genome shotgun (WGS) entry which is preliminary data.</text>
</comment>
<evidence type="ECO:0000313" key="1">
    <source>
        <dbReference type="EMBL" id="CAB4042246.1"/>
    </source>
</evidence>
<dbReference type="EMBL" id="CACRXK020029761">
    <property type="protein sequence ID" value="CAB4042246.1"/>
    <property type="molecule type" value="Genomic_DNA"/>
</dbReference>
<dbReference type="OrthoDB" id="10472420at2759"/>
<name>A0A7D9KBI0_PARCT</name>
<organism evidence="1 2">
    <name type="scientific">Paramuricea clavata</name>
    <name type="common">Red gorgonian</name>
    <name type="synonym">Violescent sea-whip</name>
    <dbReference type="NCBI Taxonomy" id="317549"/>
    <lineage>
        <taxon>Eukaryota</taxon>
        <taxon>Metazoa</taxon>
        <taxon>Cnidaria</taxon>
        <taxon>Anthozoa</taxon>
        <taxon>Octocorallia</taxon>
        <taxon>Malacalcyonacea</taxon>
        <taxon>Plexauridae</taxon>
        <taxon>Paramuricea</taxon>
    </lineage>
</organism>
<protein>
    <submittedName>
        <fullName evidence="1">Uncharacterized protein</fullName>
    </submittedName>
</protein>
<dbReference type="InterPro" id="IPR029063">
    <property type="entry name" value="SAM-dependent_MTases_sf"/>
</dbReference>
<gene>
    <name evidence="1" type="ORF">PACLA_8A033441</name>
</gene>
<feature type="non-terminal residue" evidence="1">
    <location>
        <position position="1"/>
    </location>
</feature>
<dbReference type="Proteomes" id="UP001152795">
    <property type="component" value="Unassembled WGS sequence"/>
</dbReference>
<accession>A0A7D9KBI0</accession>
<proteinExistence type="predicted"/>
<dbReference type="SUPFAM" id="SSF53335">
    <property type="entry name" value="S-adenosyl-L-methionine-dependent methyltransferases"/>
    <property type="match status" value="1"/>
</dbReference>
<keyword evidence="2" id="KW-1185">Reference proteome</keyword>
<reference evidence="1" key="1">
    <citation type="submission" date="2020-04" db="EMBL/GenBank/DDBJ databases">
        <authorList>
            <person name="Alioto T."/>
            <person name="Alioto T."/>
            <person name="Gomez Garrido J."/>
        </authorList>
    </citation>
    <scope>NUCLEOTIDE SEQUENCE</scope>
    <source>
        <strain evidence="1">A484AB</strain>
    </source>
</reference>